<evidence type="ECO:0000313" key="2">
    <source>
        <dbReference type="EMBL" id="PKK57746.1"/>
    </source>
</evidence>
<dbReference type="GO" id="GO:0006357">
    <property type="term" value="P:regulation of transcription by RNA polymerase II"/>
    <property type="evidence" value="ECO:0007669"/>
    <property type="project" value="TreeGrafter"/>
</dbReference>
<feature type="compositionally biased region" description="Basic and acidic residues" evidence="1">
    <location>
        <begin position="9"/>
        <end position="29"/>
    </location>
</feature>
<accession>A0A2N1M7X9</accession>
<sequence length="187" mass="21239">MVTSIRNKRGPELPERPPERLGSVKENPGFEKFEEVSLDNKSNGKNHKKNEKKYNLDNKTASITHTLVRVFICCGIPFSIIENPFFIEFLHKMRLGYESPTSELLSGRFLNQETARINDKIKKIIKNSENLTLALDGWTNPNSDHHTKDFLAGQIMDIIKKIGSEKVFVLVTDNAANCVKAKEIVIN</sequence>
<reference evidence="2 3" key="2">
    <citation type="submission" date="2017-10" db="EMBL/GenBank/DDBJ databases">
        <title>Extensive intraspecific genome diversity in a model arbuscular mycorrhizal fungus.</title>
        <authorList>
            <person name="Chen E.C.H."/>
            <person name="Morin E."/>
            <person name="Baudet D."/>
            <person name="Noel J."/>
            <person name="Ndikumana S."/>
            <person name="Charron P."/>
            <person name="St-Onge C."/>
            <person name="Giorgi J."/>
            <person name="Grigoriev I.V."/>
            <person name="Roux C."/>
            <person name="Martin F.M."/>
            <person name="Corradi N."/>
        </authorList>
    </citation>
    <scope>NUCLEOTIDE SEQUENCE [LARGE SCALE GENOMIC DNA]</scope>
    <source>
        <strain evidence="2 3">C2</strain>
    </source>
</reference>
<dbReference type="VEuPathDB" id="FungiDB:RhiirA1_486008"/>
<dbReference type="PANTHER" id="PTHR46169:SF29">
    <property type="entry name" value="DNA REPLICATION-RELATED ELEMENT FACTOR, ISOFORM A"/>
    <property type="match status" value="1"/>
</dbReference>
<dbReference type="AlphaFoldDB" id="A0A2N1M7X9"/>
<dbReference type="PANTHER" id="PTHR46169">
    <property type="entry name" value="DNA REPLICATION-RELATED ELEMENT FACTOR, ISOFORM A"/>
    <property type="match status" value="1"/>
</dbReference>
<organism evidence="2 3">
    <name type="scientific">Rhizophagus irregularis</name>
    <dbReference type="NCBI Taxonomy" id="588596"/>
    <lineage>
        <taxon>Eukaryota</taxon>
        <taxon>Fungi</taxon>
        <taxon>Fungi incertae sedis</taxon>
        <taxon>Mucoromycota</taxon>
        <taxon>Glomeromycotina</taxon>
        <taxon>Glomeromycetes</taxon>
        <taxon>Glomerales</taxon>
        <taxon>Glomeraceae</taxon>
        <taxon>Rhizophagus</taxon>
    </lineage>
</organism>
<proteinExistence type="predicted"/>
<gene>
    <name evidence="2" type="ORF">RhiirC2_797494</name>
</gene>
<evidence type="ECO:0000313" key="3">
    <source>
        <dbReference type="Proteomes" id="UP000233469"/>
    </source>
</evidence>
<reference evidence="2 3" key="1">
    <citation type="submission" date="2016-04" db="EMBL/GenBank/DDBJ databases">
        <title>Genome analyses suggest a sexual origin of heterokaryosis in a supposedly ancient asexual fungus.</title>
        <authorList>
            <person name="Ropars J."/>
            <person name="Sedzielewska K."/>
            <person name="Noel J."/>
            <person name="Charron P."/>
            <person name="Farinelli L."/>
            <person name="Marton T."/>
            <person name="Kruger M."/>
            <person name="Pelin A."/>
            <person name="Brachmann A."/>
            <person name="Corradi N."/>
        </authorList>
    </citation>
    <scope>NUCLEOTIDE SEQUENCE [LARGE SCALE GENOMIC DNA]</scope>
    <source>
        <strain evidence="2 3">C2</strain>
    </source>
</reference>
<dbReference type="InterPro" id="IPR052717">
    <property type="entry name" value="Vacuolar_transposase_reg"/>
</dbReference>
<name>A0A2N1M7X9_9GLOM</name>
<evidence type="ECO:0008006" key="4">
    <source>
        <dbReference type="Google" id="ProtNLM"/>
    </source>
</evidence>
<dbReference type="Proteomes" id="UP000233469">
    <property type="component" value="Unassembled WGS sequence"/>
</dbReference>
<dbReference type="SUPFAM" id="SSF53098">
    <property type="entry name" value="Ribonuclease H-like"/>
    <property type="match status" value="1"/>
</dbReference>
<dbReference type="InterPro" id="IPR012337">
    <property type="entry name" value="RNaseH-like_sf"/>
</dbReference>
<protein>
    <recommendedName>
        <fullName evidence="4">DUF659 domain-containing protein</fullName>
    </recommendedName>
</protein>
<evidence type="ECO:0000256" key="1">
    <source>
        <dbReference type="SAM" id="MobiDB-lite"/>
    </source>
</evidence>
<dbReference type="EMBL" id="LLXL01004128">
    <property type="protein sequence ID" value="PKK57746.1"/>
    <property type="molecule type" value="Genomic_DNA"/>
</dbReference>
<comment type="caution">
    <text evidence="2">The sequence shown here is derived from an EMBL/GenBank/DDBJ whole genome shotgun (WGS) entry which is preliminary data.</text>
</comment>
<feature type="region of interest" description="Disordered" evidence="1">
    <location>
        <begin position="1"/>
        <end position="29"/>
    </location>
</feature>
<dbReference type="VEuPathDB" id="FungiDB:FUN_010281"/>
<dbReference type="GO" id="GO:0005634">
    <property type="term" value="C:nucleus"/>
    <property type="evidence" value="ECO:0007669"/>
    <property type="project" value="TreeGrafter"/>
</dbReference>